<organism evidence="1 2">
    <name type="scientific">Acaulospora colombiana</name>
    <dbReference type="NCBI Taxonomy" id="27376"/>
    <lineage>
        <taxon>Eukaryota</taxon>
        <taxon>Fungi</taxon>
        <taxon>Fungi incertae sedis</taxon>
        <taxon>Mucoromycota</taxon>
        <taxon>Glomeromycotina</taxon>
        <taxon>Glomeromycetes</taxon>
        <taxon>Diversisporales</taxon>
        <taxon>Acaulosporaceae</taxon>
        <taxon>Acaulospora</taxon>
    </lineage>
</organism>
<reference evidence="1" key="1">
    <citation type="submission" date="2021-06" db="EMBL/GenBank/DDBJ databases">
        <authorList>
            <person name="Kallberg Y."/>
            <person name="Tangrot J."/>
            <person name="Rosling A."/>
        </authorList>
    </citation>
    <scope>NUCLEOTIDE SEQUENCE</scope>
    <source>
        <strain evidence="1">CL356</strain>
    </source>
</reference>
<dbReference type="Proteomes" id="UP000789525">
    <property type="component" value="Unassembled WGS sequence"/>
</dbReference>
<name>A0ACA9QTQ6_9GLOM</name>
<comment type="caution">
    <text evidence="1">The sequence shown here is derived from an EMBL/GenBank/DDBJ whole genome shotgun (WGS) entry which is preliminary data.</text>
</comment>
<protein>
    <submittedName>
        <fullName evidence="1">14365_t:CDS:1</fullName>
    </submittedName>
</protein>
<evidence type="ECO:0000313" key="2">
    <source>
        <dbReference type="Proteomes" id="UP000789525"/>
    </source>
</evidence>
<feature type="non-terminal residue" evidence="1">
    <location>
        <position position="1"/>
    </location>
</feature>
<keyword evidence="2" id="KW-1185">Reference proteome</keyword>
<sequence length="67" mass="7647">GDLEEMVQINYMIDIEYLMSQLPHSKRHSLRTVIVHGLRENSAKELSITASLYKNVTAIPVSMPITY</sequence>
<evidence type="ECO:0000313" key="1">
    <source>
        <dbReference type="EMBL" id="CAG8765114.1"/>
    </source>
</evidence>
<dbReference type="EMBL" id="CAJVPT010061305">
    <property type="protein sequence ID" value="CAG8765114.1"/>
    <property type="molecule type" value="Genomic_DNA"/>
</dbReference>
<proteinExistence type="predicted"/>
<accession>A0ACA9QTQ6</accession>
<gene>
    <name evidence="1" type="ORF">ACOLOM_LOCUS13408</name>
</gene>
<feature type="non-terminal residue" evidence="1">
    <location>
        <position position="67"/>
    </location>
</feature>